<proteinExistence type="predicted"/>
<organism evidence="1 2">
    <name type="scientific">Elysia crispata</name>
    <name type="common">lettuce slug</name>
    <dbReference type="NCBI Taxonomy" id="231223"/>
    <lineage>
        <taxon>Eukaryota</taxon>
        <taxon>Metazoa</taxon>
        <taxon>Spiralia</taxon>
        <taxon>Lophotrochozoa</taxon>
        <taxon>Mollusca</taxon>
        <taxon>Gastropoda</taxon>
        <taxon>Heterobranchia</taxon>
        <taxon>Euthyneura</taxon>
        <taxon>Panpulmonata</taxon>
        <taxon>Sacoglossa</taxon>
        <taxon>Placobranchoidea</taxon>
        <taxon>Plakobranchidae</taxon>
        <taxon>Elysia</taxon>
    </lineage>
</organism>
<comment type="caution">
    <text evidence="1">The sequence shown here is derived from an EMBL/GenBank/DDBJ whole genome shotgun (WGS) entry which is preliminary data.</text>
</comment>
<sequence>MQDTKQSSREKTVVKEYSRYHELITFLEESLIYTLNGKRLVRAKQFQPCVDADSKIKWLSGRKKGQRAHVSFPCELVGINDTLNEEVSFPAPSSQWLTQILR</sequence>
<accession>A0AAE1AMA7</accession>
<dbReference type="Proteomes" id="UP001283361">
    <property type="component" value="Unassembled WGS sequence"/>
</dbReference>
<dbReference type="EMBL" id="JAWDGP010001540">
    <property type="protein sequence ID" value="KAK3790417.1"/>
    <property type="molecule type" value="Genomic_DNA"/>
</dbReference>
<reference evidence="1" key="1">
    <citation type="journal article" date="2023" name="G3 (Bethesda)">
        <title>A reference genome for the long-term kleptoplast-retaining sea slug Elysia crispata morphotype clarki.</title>
        <authorList>
            <person name="Eastman K.E."/>
            <person name="Pendleton A.L."/>
            <person name="Shaikh M.A."/>
            <person name="Suttiyut T."/>
            <person name="Ogas R."/>
            <person name="Tomko P."/>
            <person name="Gavelis G."/>
            <person name="Widhalm J.R."/>
            <person name="Wisecaver J.H."/>
        </authorList>
    </citation>
    <scope>NUCLEOTIDE SEQUENCE</scope>
    <source>
        <strain evidence="1">ECLA1</strain>
    </source>
</reference>
<protein>
    <submittedName>
        <fullName evidence="1">Uncharacterized protein</fullName>
    </submittedName>
</protein>
<keyword evidence="2" id="KW-1185">Reference proteome</keyword>
<evidence type="ECO:0000313" key="2">
    <source>
        <dbReference type="Proteomes" id="UP001283361"/>
    </source>
</evidence>
<gene>
    <name evidence="1" type="ORF">RRG08_015887</name>
</gene>
<name>A0AAE1AMA7_9GAST</name>
<dbReference type="AlphaFoldDB" id="A0AAE1AMA7"/>
<evidence type="ECO:0000313" key="1">
    <source>
        <dbReference type="EMBL" id="KAK3790417.1"/>
    </source>
</evidence>